<feature type="compositionally biased region" description="Low complexity" evidence="6">
    <location>
        <begin position="203"/>
        <end position="219"/>
    </location>
</feature>
<dbReference type="SUPFAM" id="SSF160369">
    <property type="entry name" value="Ribosomal protein L10-like"/>
    <property type="match status" value="1"/>
</dbReference>
<evidence type="ECO:0000256" key="3">
    <source>
        <dbReference type="ARBA" id="ARBA00023274"/>
    </source>
</evidence>
<dbReference type="InterPro" id="IPR043141">
    <property type="entry name" value="Ribosomal_uL10-like_sf"/>
</dbReference>
<dbReference type="Pfam" id="PF00466">
    <property type="entry name" value="Ribosomal_L10"/>
    <property type="match status" value="1"/>
</dbReference>
<proteinExistence type="inferred from homology"/>
<dbReference type="GO" id="GO:0005840">
    <property type="term" value="C:ribosome"/>
    <property type="evidence" value="ECO:0007669"/>
    <property type="project" value="UniProtKB-KW"/>
</dbReference>
<dbReference type="InterPro" id="IPR047865">
    <property type="entry name" value="Ribosomal_uL10_bac_type"/>
</dbReference>
<dbReference type="Gene3D" id="3.30.70.1730">
    <property type="match status" value="1"/>
</dbReference>
<evidence type="ECO:0000313" key="8">
    <source>
        <dbReference type="Proteomes" id="UP000229526"/>
    </source>
</evidence>
<dbReference type="Proteomes" id="UP000229526">
    <property type="component" value="Unassembled WGS sequence"/>
</dbReference>
<organism evidence="7 8">
    <name type="scientific">Candidatus Harrisonbacteria bacterium CG10_big_fil_rev_8_21_14_0_10_49_15</name>
    <dbReference type="NCBI Taxonomy" id="1974587"/>
    <lineage>
        <taxon>Bacteria</taxon>
        <taxon>Candidatus Harrisoniibacteriota</taxon>
    </lineage>
</organism>
<accession>A0A2H0UNB6</accession>
<name>A0A2H0UNB6_9BACT</name>
<keyword evidence="3" id="KW-0687">Ribonucleoprotein</keyword>
<sequence length="219" mass="23386">MLTKEQKKVSIALATDKIKGSKSILFTDFTGVSNQDLETLKNDLRKQGATVKVFKKRLLKIALQEAGIEFDPMSNLAPLASIFSEADISEIAGSVYKYGLALKKKNNGANLTVMGAYDADQGVLTQDQFVVIAKLPSRDVLLAMVMGGITGPLRAFMSIVSQLSEGKGGADKAEEKPAEVDPAEDLPAEASAKEGEPAPEVAEPTNESNPETNNEQVES</sequence>
<dbReference type="PANTHER" id="PTHR11560">
    <property type="entry name" value="39S RIBOSOMAL PROTEIN L10, MITOCHONDRIAL"/>
    <property type="match status" value="1"/>
</dbReference>
<dbReference type="Gene3D" id="6.10.250.290">
    <property type="match status" value="1"/>
</dbReference>
<evidence type="ECO:0000256" key="6">
    <source>
        <dbReference type="SAM" id="MobiDB-lite"/>
    </source>
</evidence>
<dbReference type="InterPro" id="IPR001790">
    <property type="entry name" value="Ribosomal_uL10"/>
</dbReference>
<evidence type="ECO:0000313" key="7">
    <source>
        <dbReference type="EMBL" id="PIR87156.1"/>
    </source>
</evidence>
<evidence type="ECO:0000256" key="5">
    <source>
        <dbReference type="ARBA" id="ARBA00035502"/>
    </source>
</evidence>
<comment type="caution">
    <text evidence="7">The sequence shown here is derived from an EMBL/GenBank/DDBJ whole genome shotgun (WGS) entry which is preliminary data.</text>
</comment>
<evidence type="ECO:0000256" key="2">
    <source>
        <dbReference type="ARBA" id="ARBA00022980"/>
    </source>
</evidence>
<dbReference type="AlphaFoldDB" id="A0A2H0UNB6"/>
<protein>
    <recommendedName>
        <fullName evidence="4">Large ribosomal subunit protein uL10</fullName>
    </recommendedName>
    <alternativeName>
        <fullName evidence="5">50S ribosomal protein L10</fullName>
    </alternativeName>
</protein>
<dbReference type="EMBL" id="PFBD01000018">
    <property type="protein sequence ID" value="PIR87156.1"/>
    <property type="molecule type" value="Genomic_DNA"/>
</dbReference>
<comment type="similarity">
    <text evidence="1">Belongs to the universal ribosomal protein uL10 family.</text>
</comment>
<dbReference type="CDD" id="cd05797">
    <property type="entry name" value="Ribosomal_L10"/>
    <property type="match status" value="1"/>
</dbReference>
<evidence type="ECO:0000256" key="1">
    <source>
        <dbReference type="ARBA" id="ARBA00008889"/>
    </source>
</evidence>
<dbReference type="GO" id="GO:1990904">
    <property type="term" value="C:ribonucleoprotein complex"/>
    <property type="evidence" value="ECO:0007669"/>
    <property type="project" value="UniProtKB-KW"/>
</dbReference>
<keyword evidence="2 7" id="KW-0689">Ribosomal protein</keyword>
<reference evidence="8" key="1">
    <citation type="submission" date="2017-09" db="EMBL/GenBank/DDBJ databases">
        <title>Depth-based differentiation of microbial function through sediment-hosted aquifers and enrichment of novel symbionts in the deep terrestrial subsurface.</title>
        <authorList>
            <person name="Probst A.J."/>
            <person name="Ladd B."/>
            <person name="Jarett J.K."/>
            <person name="Geller-Mcgrath D.E."/>
            <person name="Sieber C.M.K."/>
            <person name="Emerson J.B."/>
            <person name="Anantharaman K."/>
            <person name="Thomas B.C."/>
            <person name="Malmstrom R."/>
            <person name="Stieglmeier M."/>
            <person name="Klingl A."/>
            <person name="Woyke T."/>
            <person name="Ryan C.M."/>
            <person name="Banfield J.F."/>
        </authorList>
    </citation>
    <scope>NUCLEOTIDE SEQUENCE [LARGE SCALE GENOMIC DNA]</scope>
</reference>
<feature type="compositionally biased region" description="Basic and acidic residues" evidence="6">
    <location>
        <begin position="168"/>
        <end position="179"/>
    </location>
</feature>
<feature type="region of interest" description="Disordered" evidence="6">
    <location>
        <begin position="166"/>
        <end position="219"/>
    </location>
</feature>
<evidence type="ECO:0000256" key="4">
    <source>
        <dbReference type="ARBA" id="ARBA00035202"/>
    </source>
</evidence>
<gene>
    <name evidence="7" type="primary">rplJ</name>
    <name evidence="7" type="ORF">COU11_01935</name>
</gene>